<evidence type="ECO:0000313" key="5">
    <source>
        <dbReference type="Proteomes" id="UP000594834"/>
    </source>
</evidence>
<dbReference type="Proteomes" id="UP000594834">
    <property type="component" value="Chromosome"/>
</dbReference>
<dbReference type="EMBL" id="LXTW01000003">
    <property type="protein sequence ID" value="OBX87238.1"/>
    <property type="molecule type" value="Genomic_DNA"/>
</dbReference>
<dbReference type="RefSeq" id="WP_067007268.1">
    <property type="nucleotide sequence ID" value="NZ_CP065728.1"/>
</dbReference>
<dbReference type="InterPro" id="IPR001932">
    <property type="entry name" value="PPM-type_phosphatase-like_dom"/>
</dbReference>
<evidence type="ECO:0000313" key="4">
    <source>
        <dbReference type="Proteomes" id="UP000092575"/>
    </source>
</evidence>
<protein>
    <submittedName>
        <fullName evidence="3">Protein serine/threonine phosphatase 2C family protein</fullName>
    </submittedName>
</protein>
<accession>A0A1B8QSA6</accession>
<feature type="domain" description="PPM-type phosphatase" evidence="1">
    <location>
        <begin position="27"/>
        <end position="253"/>
    </location>
</feature>
<dbReference type="SMART" id="SM00332">
    <property type="entry name" value="PP2Cc"/>
    <property type="match status" value="1"/>
</dbReference>
<name>A0A1B8QSA6_MORNO</name>
<dbReference type="SMART" id="SM00331">
    <property type="entry name" value="PP2C_SIG"/>
    <property type="match status" value="1"/>
</dbReference>
<proteinExistence type="predicted"/>
<dbReference type="EMBL" id="CP065728">
    <property type="protein sequence ID" value="QPT44133.1"/>
    <property type="molecule type" value="Genomic_DNA"/>
</dbReference>
<reference evidence="3 5" key="2">
    <citation type="submission" date="2020-12" db="EMBL/GenBank/DDBJ databases">
        <title>FDA dAtabase for Regulatory Grade micrObial Sequences (FDA-ARGOS): Supporting development and validation of Infectious Disease Dx tests.</title>
        <authorList>
            <person name="Sproer C."/>
            <person name="Gronow S."/>
            <person name="Severitt S."/>
            <person name="Schroder I."/>
            <person name="Tallon L."/>
            <person name="Sadzewicz L."/>
            <person name="Zhao X."/>
            <person name="Boylan J."/>
            <person name="Ott S."/>
            <person name="Bowen H."/>
            <person name="Vavikolanu K."/>
            <person name="Mehta A."/>
            <person name="Aluvathingal J."/>
            <person name="Nadendla S."/>
            <person name="Lowell S."/>
            <person name="Myers T."/>
            <person name="Yan Y."/>
            <person name="Sichtig H."/>
        </authorList>
    </citation>
    <scope>NUCLEOTIDE SEQUENCE [LARGE SCALE GENOMIC DNA]</scope>
    <source>
        <strain evidence="3 5">FDAARGOS_869</strain>
    </source>
</reference>
<dbReference type="CDD" id="cd00143">
    <property type="entry name" value="PP2Cc"/>
    <property type="match status" value="1"/>
</dbReference>
<evidence type="ECO:0000313" key="3">
    <source>
        <dbReference type="EMBL" id="QPT44133.1"/>
    </source>
</evidence>
<evidence type="ECO:0000313" key="2">
    <source>
        <dbReference type="EMBL" id="OBX87238.1"/>
    </source>
</evidence>
<dbReference type="Pfam" id="PF13672">
    <property type="entry name" value="PP2C_2"/>
    <property type="match status" value="1"/>
</dbReference>
<evidence type="ECO:0000259" key="1">
    <source>
        <dbReference type="PROSITE" id="PS51746"/>
    </source>
</evidence>
<reference evidence="2 4" key="1">
    <citation type="submission" date="2016-05" db="EMBL/GenBank/DDBJ databases">
        <title>Draft genome sequence of Moraxella nonliquefaciens CCUG 348T.</title>
        <authorList>
            <person name="Salva-Serra F."/>
            <person name="Engstrom-Jakobsson H."/>
            <person name="Thorell K."/>
            <person name="Gonzales-Siles L."/>
            <person name="Karlsson R."/>
            <person name="Boulund F."/>
            <person name="Engstrand L."/>
            <person name="Kristiansson E."/>
            <person name="Moore E."/>
        </authorList>
    </citation>
    <scope>NUCLEOTIDE SEQUENCE [LARGE SCALE GENOMIC DNA]</scope>
    <source>
        <strain evidence="2 4">CCUG 348</strain>
    </source>
</reference>
<gene>
    <name evidence="2" type="ORF">A7456_08885</name>
    <name evidence="3" type="ORF">I6G26_08690</name>
</gene>
<dbReference type="Gene3D" id="3.60.40.10">
    <property type="entry name" value="PPM-type phosphatase domain"/>
    <property type="match status" value="1"/>
</dbReference>
<organism evidence="2 4">
    <name type="scientific">Moraxella nonliquefaciens</name>
    <dbReference type="NCBI Taxonomy" id="478"/>
    <lineage>
        <taxon>Bacteria</taxon>
        <taxon>Pseudomonadati</taxon>
        <taxon>Pseudomonadota</taxon>
        <taxon>Gammaproteobacteria</taxon>
        <taxon>Moraxellales</taxon>
        <taxon>Moraxellaceae</taxon>
        <taxon>Moraxella</taxon>
    </lineage>
</organism>
<dbReference type="SUPFAM" id="SSF81606">
    <property type="entry name" value="PP2C-like"/>
    <property type="match status" value="1"/>
</dbReference>
<sequence length="255" mass="28196">MTYQIQALTWRGGVPYQQDAVLVNTKIYQDKGIISTLDECDDFCVAVADGVAVSPKAGITSRTLLRLVRQMYGERGLLDFDVLQHRLNDTLADKAGFDGSSSTLVCAYTDNNGVMIKHLGDSRAYLYRGGWHCLTKDHNFINELKADELAGLADDGDSTHCYASCYHALTGYFCVDKYGDTSTITPSHQHISLGKGECLLLCSDGFSDVLDGQFLPMDDNMVLKDWLNDSVRQLRRMTSQAELDNVSVIVVRCVA</sequence>
<dbReference type="InterPro" id="IPR036457">
    <property type="entry name" value="PPM-type-like_dom_sf"/>
</dbReference>
<dbReference type="AlphaFoldDB" id="A0A1B8QSA6"/>
<dbReference type="PROSITE" id="PS51746">
    <property type="entry name" value="PPM_2"/>
    <property type="match status" value="1"/>
</dbReference>
<keyword evidence="5" id="KW-1185">Reference proteome</keyword>
<dbReference type="STRING" id="478.A7456_08885"/>
<dbReference type="Proteomes" id="UP000092575">
    <property type="component" value="Unassembled WGS sequence"/>
</dbReference>